<gene>
    <name evidence="2" type="ORF">Zmor_017580</name>
</gene>
<organism evidence="2 3">
    <name type="scientific">Zophobas morio</name>
    <dbReference type="NCBI Taxonomy" id="2755281"/>
    <lineage>
        <taxon>Eukaryota</taxon>
        <taxon>Metazoa</taxon>
        <taxon>Ecdysozoa</taxon>
        <taxon>Arthropoda</taxon>
        <taxon>Hexapoda</taxon>
        <taxon>Insecta</taxon>
        <taxon>Pterygota</taxon>
        <taxon>Neoptera</taxon>
        <taxon>Endopterygota</taxon>
        <taxon>Coleoptera</taxon>
        <taxon>Polyphaga</taxon>
        <taxon>Cucujiformia</taxon>
        <taxon>Tenebrionidae</taxon>
        <taxon>Zophobas</taxon>
    </lineage>
</organism>
<dbReference type="Proteomes" id="UP001168821">
    <property type="component" value="Unassembled WGS sequence"/>
</dbReference>
<dbReference type="AlphaFoldDB" id="A0AA38MCX0"/>
<feature type="compositionally biased region" description="Acidic residues" evidence="1">
    <location>
        <begin position="11"/>
        <end position="24"/>
    </location>
</feature>
<proteinExistence type="predicted"/>
<name>A0AA38MCX0_9CUCU</name>
<evidence type="ECO:0000313" key="3">
    <source>
        <dbReference type="Proteomes" id="UP001168821"/>
    </source>
</evidence>
<feature type="region of interest" description="Disordered" evidence="1">
    <location>
        <begin position="1"/>
        <end position="29"/>
    </location>
</feature>
<sequence>MTKRNSTQDTTEAETGELAIAEESETNKRLEAELDTRISEIQQRSDSDATAVLKNQCQEMFNFILNKCNTMAKCQNLLENLTDLSSKLDEENNTMIPVTTRKRKIEKQKKR</sequence>
<reference evidence="2" key="1">
    <citation type="journal article" date="2023" name="G3 (Bethesda)">
        <title>Whole genome assemblies of Zophobas morio and Tenebrio molitor.</title>
        <authorList>
            <person name="Kaur S."/>
            <person name="Stinson S.A."/>
            <person name="diCenzo G.C."/>
        </authorList>
    </citation>
    <scope>NUCLEOTIDE SEQUENCE</scope>
    <source>
        <strain evidence="2">QUZm001</strain>
    </source>
</reference>
<evidence type="ECO:0000313" key="2">
    <source>
        <dbReference type="EMBL" id="KAJ3651548.1"/>
    </source>
</evidence>
<accession>A0AA38MCX0</accession>
<dbReference type="EMBL" id="JALNTZ010000005">
    <property type="protein sequence ID" value="KAJ3651548.1"/>
    <property type="molecule type" value="Genomic_DNA"/>
</dbReference>
<comment type="caution">
    <text evidence="2">The sequence shown here is derived from an EMBL/GenBank/DDBJ whole genome shotgun (WGS) entry which is preliminary data.</text>
</comment>
<keyword evidence="3" id="KW-1185">Reference proteome</keyword>
<feature type="compositionally biased region" description="Polar residues" evidence="1">
    <location>
        <begin position="1"/>
        <end position="10"/>
    </location>
</feature>
<protein>
    <submittedName>
        <fullName evidence="2">Uncharacterized protein</fullName>
    </submittedName>
</protein>
<evidence type="ECO:0000256" key="1">
    <source>
        <dbReference type="SAM" id="MobiDB-lite"/>
    </source>
</evidence>